<evidence type="ECO:0000313" key="7">
    <source>
        <dbReference type="EMBL" id="MEY8762508.1"/>
    </source>
</evidence>
<dbReference type="Pfam" id="PF07669">
    <property type="entry name" value="Eco57I"/>
    <property type="match status" value="1"/>
</dbReference>
<protein>
    <recommendedName>
        <fullName evidence="1">site-specific DNA-methyltransferase (adenine-specific)</fullName>
        <ecNumber evidence="1">2.1.1.72</ecNumber>
    </recommendedName>
</protein>
<evidence type="ECO:0000256" key="4">
    <source>
        <dbReference type="ARBA" id="ARBA00022691"/>
    </source>
</evidence>
<dbReference type="Gene3D" id="3.40.50.150">
    <property type="entry name" value="Vaccinia Virus protein VP39"/>
    <property type="match status" value="1"/>
</dbReference>
<name>A0ABV4DTD6_9CLOT</name>
<dbReference type="InterPro" id="IPR050953">
    <property type="entry name" value="N4_N6_ade-DNA_methylase"/>
</dbReference>
<dbReference type="PANTHER" id="PTHR33841:SF1">
    <property type="entry name" value="DNA METHYLTRANSFERASE A"/>
    <property type="match status" value="1"/>
</dbReference>
<comment type="caution">
    <text evidence="7">The sequence shown here is derived from an EMBL/GenBank/DDBJ whole genome shotgun (WGS) entry which is preliminary data.</text>
</comment>
<dbReference type="Proteomes" id="UP001565220">
    <property type="component" value="Unassembled WGS sequence"/>
</dbReference>
<dbReference type="PROSITE" id="PS00092">
    <property type="entry name" value="N6_MTASE"/>
    <property type="match status" value="1"/>
</dbReference>
<dbReference type="PRINTS" id="PR00507">
    <property type="entry name" value="N12N6MTFRASE"/>
</dbReference>
<evidence type="ECO:0000259" key="6">
    <source>
        <dbReference type="Pfam" id="PF07669"/>
    </source>
</evidence>
<keyword evidence="3" id="KW-0808">Transferase</keyword>
<accession>A0ABV4DTD6</accession>
<organism evidence="7 8">
    <name type="scientific">Clostridium lapidicellarium</name>
    <dbReference type="NCBI Taxonomy" id="3240931"/>
    <lineage>
        <taxon>Bacteria</taxon>
        <taxon>Bacillati</taxon>
        <taxon>Bacillota</taxon>
        <taxon>Clostridia</taxon>
        <taxon>Eubacteriales</taxon>
        <taxon>Clostridiaceae</taxon>
        <taxon>Clostridium</taxon>
    </lineage>
</organism>
<dbReference type="SUPFAM" id="SSF53335">
    <property type="entry name" value="S-adenosyl-L-methionine-dependent methyltransferases"/>
    <property type="match status" value="1"/>
</dbReference>
<feature type="domain" description="Type II methyltransferase M.TaqI-like" evidence="6">
    <location>
        <begin position="67"/>
        <end position="196"/>
    </location>
</feature>
<dbReference type="CDD" id="cd02440">
    <property type="entry name" value="AdoMet_MTases"/>
    <property type="match status" value="1"/>
</dbReference>
<dbReference type="GO" id="GO:0008168">
    <property type="term" value="F:methyltransferase activity"/>
    <property type="evidence" value="ECO:0007669"/>
    <property type="project" value="UniProtKB-KW"/>
</dbReference>
<evidence type="ECO:0000256" key="5">
    <source>
        <dbReference type="ARBA" id="ARBA00047942"/>
    </source>
</evidence>
<dbReference type="InterPro" id="IPR002052">
    <property type="entry name" value="DNA_methylase_N6_adenine_CS"/>
</dbReference>
<reference evidence="7 8" key="1">
    <citation type="submission" date="2024-08" db="EMBL/GenBank/DDBJ databases">
        <title>Clostridium lapicellarii sp. nov., and Clostridium renhuaiense sp. nov., two species isolated from the mud in a fermentation cellar used for producing sauce-flavour Chinese liquors.</title>
        <authorList>
            <person name="Yang F."/>
            <person name="Wang H."/>
            <person name="Chen L.Q."/>
            <person name="Zhou N."/>
            <person name="Lu J.J."/>
            <person name="Pu X.X."/>
            <person name="Wan B."/>
            <person name="Wang L."/>
            <person name="Liu S.J."/>
        </authorList>
    </citation>
    <scope>NUCLEOTIDE SEQUENCE [LARGE SCALE GENOMIC DNA]</scope>
    <source>
        <strain evidence="7 8">MT-113</strain>
    </source>
</reference>
<evidence type="ECO:0000256" key="3">
    <source>
        <dbReference type="ARBA" id="ARBA00022679"/>
    </source>
</evidence>
<sequence length="512" mass="59291">MEEGDFDMGNIYCSYYTKCDYITNYMCKMLDFNEQHKVLEPSAGDGVFIDKLIEQVPNIKIDALDLNQEAVKVLKNKYSNKPNINVIHTDTLFNEDLDKYVKNGGEYDRIIGNPPYGAWLDYDKRADLKEKYSGYYVKETYSLFLLRCISLLKNKGKLSFIIPDTFLFLHRHSSLREYILTNTKIIEVITFPSKVFPNVQFGYSKLSIITLQKENDKNTATNHTLRLITGLKEKEDIDLVREGKANNFNYMELNQQDIYNNPNHAFYMNINEQINEIINNAECRLGDIANCVTGIYVGDNKRFMKVKSLNVRNSKGYEIISEDEIANEYIEEPNLINGLSEKKYIPIVKGSSNSRYLRKEYPWFVNWSAEAVNHYNNDKKARFQNSQFYFKQGIVLPMVKSSMIRATLISNMVFDQSVVGVFPKQEKYTLFLLGLLNSDIVRDIITTINPSANNSANYIKKIPVIIPNEEMFNFIIHKVKTIINCIYNGEDEVAIRSIHNELNSIFSSLYLI</sequence>
<dbReference type="GO" id="GO:0032259">
    <property type="term" value="P:methylation"/>
    <property type="evidence" value="ECO:0007669"/>
    <property type="project" value="UniProtKB-KW"/>
</dbReference>
<dbReference type="PANTHER" id="PTHR33841">
    <property type="entry name" value="DNA METHYLTRANSFERASE YEEA-RELATED"/>
    <property type="match status" value="1"/>
</dbReference>
<comment type="catalytic activity">
    <reaction evidence="5">
        <text>a 2'-deoxyadenosine in DNA + S-adenosyl-L-methionine = an N(6)-methyl-2'-deoxyadenosine in DNA + S-adenosyl-L-homocysteine + H(+)</text>
        <dbReference type="Rhea" id="RHEA:15197"/>
        <dbReference type="Rhea" id="RHEA-COMP:12418"/>
        <dbReference type="Rhea" id="RHEA-COMP:12419"/>
        <dbReference type="ChEBI" id="CHEBI:15378"/>
        <dbReference type="ChEBI" id="CHEBI:57856"/>
        <dbReference type="ChEBI" id="CHEBI:59789"/>
        <dbReference type="ChEBI" id="CHEBI:90615"/>
        <dbReference type="ChEBI" id="CHEBI:90616"/>
        <dbReference type="EC" id="2.1.1.72"/>
    </reaction>
</comment>
<keyword evidence="4" id="KW-0949">S-adenosyl-L-methionine</keyword>
<keyword evidence="2 7" id="KW-0489">Methyltransferase</keyword>
<evidence type="ECO:0000313" key="8">
    <source>
        <dbReference type="Proteomes" id="UP001565220"/>
    </source>
</evidence>
<dbReference type="InterPro" id="IPR029063">
    <property type="entry name" value="SAM-dependent_MTases_sf"/>
</dbReference>
<dbReference type="EC" id="2.1.1.72" evidence="1"/>
<evidence type="ECO:0000256" key="2">
    <source>
        <dbReference type="ARBA" id="ARBA00022603"/>
    </source>
</evidence>
<dbReference type="InterPro" id="IPR011639">
    <property type="entry name" value="MethylTrfase_TaqI-like_dom"/>
</dbReference>
<dbReference type="EMBL" id="JBGFFE010000002">
    <property type="protein sequence ID" value="MEY8762508.1"/>
    <property type="molecule type" value="Genomic_DNA"/>
</dbReference>
<proteinExistence type="predicted"/>
<keyword evidence="8" id="KW-1185">Reference proteome</keyword>
<evidence type="ECO:0000256" key="1">
    <source>
        <dbReference type="ARBA" id="ARBA00011900"/>
    </source>
</evidence>
<gene>
    <name evidence="7" type="ORF">AB8S09_02425</name>
</gene>